<evidence type="ECO:0000259" key="7">
    <source>
        <dbReference type="Pfam" id="PF01782"/>
    </source>
</evidence>
<evidence type="ECO:0000256" key="3">
    <source>
        <dbReference type="ARBA" id="ARBA00022552"/>
    </source>
</evidence>
<dbReference type="NCBIfam" id="TIGR02273">
    <property type="entry name" value="16S_RimM"/>
    <property type="match status" value="1"/>
</dbReference>
<dbReference type="GO" id="GO:0006364">
    <property type="term" value="P:rRNA processing"/>
    <property type="evidence" value="ECO:0007669"/>
    <property type="project" value="UniProtKB-UniRule"/>
</dbReference>
<organism evidence="9 10">
    <name type="scientific">Chelatococcus asaccharovorans</name>
    <dbReference type="NCBI Taxonomy" id="28210"/>
    <lineage>
        <taxon>Bacteria</taxon>
        <taxon>Pseudomonadati</taxon>
        <taxon>Pseudomonadota</taxon>
        <taxon>Alphaproteobacteria</taxon>
        <taxon>Hyphomicrobiales</taxon>
        <taxon>Chelatococcaceae</taxon>
        <taxon>Chelatococcus</taxon>
    </lineage>
</organism>
<name>A0A2V3U6F6_9HYPH</name>
<comment type="subcellular location">
    <subcellularLocation>
        <location evidence="5">Cytoplasm</location>
    </subcellularLocation>
</comment>
<feature type="region of interest" description="Disordered" evidence="6">
    <location>
        <begin position="226"/>
        <end position="247"/>
    </location>
</feature>
<accession>A0A2V3U6F6</accession>
<comment type="caution">
    <text evidence="9">The sequence shown here is derived from an EMBL/GenBank/DDBJ whole genome shotgun (WGS) entry which is preliminary data.</text>
</comment>
<dbReference type="EMBL" id="QJJK01000005">
    <property type="protein sequence ID" value="PXW58752.1"/>
    <property type="molecule type" value="Genomic_DNA"/>
</dbReference>
<dbReference type="Gene3D" id="2.30.30.240">
    <property type="entry name" value="PRC-barrel domain"/>
    <property type="match status" value="1"/>
</dbReference>
<dbReference type="HAMAP" id="MF_00014">
    <property type="entry name" value="Ribosome_mat_RimM"/>
    <property type="match status" value="1"/>
</dbReference>
<dbReference type="PANTHER" id="PTHR33692:SF1">
    <property type="entry name" value="RIBOSOME MATURATION FACTOR RIMM"/>
    <property type="match status" value="1"/>
</dbReference>
<feature type="region of interest" description="Disordered" evidence="6">
    <location>
        <begin position="1"/>
        <end position="59"/>
    </location>
</feature>
<feature type="domain" description="RimM N-terminal" evidence="7">
    <location>
        <begin position="66"/>
        <end position="148"/>
    </location>
</feature>
<dbReference type="GO" id="GO:0005840">
    <property type="term" value="C:ribosome"/>
    <property type="evidence" value="ECO:0007669"/>
    <property type="project" value="InterPro"/>
</dbReference>
<gene>
    <name evidence="5" type="primary">rimM</name>
    <name evidence="9" type="ORF">C7450_10599</name>
</gene>
<proteinExistence type="inferred from homology"/>
<comment type="subunit">
    <text evidence="5">Binds ribosomal protein uS19.</text>
</comment>
<dbReference type="InterPro" id="IPR011961">
    <property type="entry name" value="RimM"/>
</dbReference>
<dbReference type="Gene3D" id="2.40.30.60">
    <property type="entry name" value="RimM"/>
    <property type="match status" value="1"/>
</dbReference>
<keyword evidence="10" id="KW-1185">Reference proteome</keyword>
<dbReference type="InterPro" id="IPR011033">
    <property type="entry name" value="PRC_barrel-like_sf"/>
</dbReference>
<evidence type="ECO:0000256" key="5">
    <source>
        <dbReference type="HAMAP-Rule" id="MF_00014"/>
    </source>
</evidence>
<dbReference type="Pfam" id="PF01782">
    <property type="entry name" value="RimM"/>
    <property type="match status" value="1"/>
</dbReference>
<dbReference type="Pfam" id="PF24986">
    <property type="entry name" value="PRC_RimM"/>
    <property type="match status" value="1"/>
</dbReference>
<dbReference type="InterPro" id="IPR009000">
    <property type="entry name" value="Transl_B-barrel_sf"/>
</dbReference>
<dbReference type="SUPFAM" id="SSF50346">
    <property type="entry name" value="PRC-barrel domain"/>
    <property type="match status" value="1"/>
</dbReference>
<dbReference type="PANTHER" id="PTHR33692">
    <property type="entry name" value="RIBOSOME MATURATION FACTOR RIMM"/>
    <property type="match status" value="1"/>
</dbReference>
<keyword evidence="3 5" id="KW-0698">rRNA processing</keyword>
<dbReference type="GO" id="GO:0005737">
    <property type="term" value="C:cytoplasm"/>
    <property type="evidence" value="ECO:0007669"/>
    <property type="project" value="UniProtKB-SubCell"/>
</dbReference>
<feature type="domain" description="Ribosome maturation factor RimM PRC barrel" evidence="8">
    <location>
        <begin position="163"/>
        <end position="225"/>
    </location>
</feature>
<evidence type="ECO:0000256" key="6">
    <source>
        <dbReference type="SAM" id="MobiDB-lite"/>
    </source>
</evidence>
<comment type="domain">
    <text evidence="5">The PRC barrel domain binds ribosomal protein uS19.</text>
</comment>
<evidence type="ECO:0000256" key="2">
    <source>
        <dbReference type="ARBA" id="ARBA00022517"/>
    </source>
</evidence>
<keyword evidence="4 5" id="KW-0143">Chaperone</keyword>
<evidence type="ECO:0000259" key="8">
    <source>
        <dbReference type="Pfam" id="PF24986"/>
    </source>
</evidence>
<evidence type="ECO:0000313" key="9">
    <source>
        <dbReference type="EMBL" id="PXW58752.1"/>
    </source>
</evidence>
<dbReference type="InterPro" id="IPR036976">
    <property type="entry name" value="RimM_N_sf"/>
</dbReference>
<evidence type="ECO:0000256" key="1">
    <source>
        <dbReference type="ARBA" id="ARBA00022490"/>
    </source>
</evidence>
<dbReference type="InterPro" id="IPR002676">
    <property type="entry name" value="RimM_N"/>
</dbReference>
<protein>
    <recommendedName>
        <fullName evidence="5">Ribosome maturation factor RimM</fullName>
    </recommendedName>
</protein>
<dbReference type="GO" id="GO:0043022">
    <property type="term" value="F:ribosome binding"/>
    <property type="evidence" value="ECO:0007669"/>
    <property type="project" value="InterPro"/>
</dbReference>
<keyword evidence="2 5" id="KW-0690">Ribosome biogenesis</keyword>
<dbReference type="GO" id="GO:0042274">
    <property type="term" value="P:ribosomal small subunit biogenesis"/>
    <property type="evidence" value="ECO:0007669"/>
    <property type="project" value="UniProtKB-UniRule"/>
</dbReference>
<keyword evidence="1 5" id="KW-0963">Cytoplasm</keyword>
<comment type="similarity">
    <text evidence="5">Belongs to the RimM family.</text>
</comment>
<evidence type="ECO:0000256" key="4">
    <source>
        <dbReference type="ARBA" id="ARBA00023186"/>
    </source>
</evidence>
<feature type="compositionally biased region" description="Acidic residues" evidence="6">
    <location>
        <begin position="237"/>
        <end position="247"/>
    </location>
</feature>
<dbReference type="Proteomes" id="UP000248021">
    <property type="component" value="Unassembled WGS sequence"/>
</dbReference>
<dbReference type="InterPro" id="IPR056792">
    <property type="entry name" value="PRC_RimM"/>
</dbReference>
<dbReference type="SUPFAM" id="SSF50447">
    <property type="entry name" value="Translation proteins"/>
    <property type="match status" value="1"/>
</dbReference>
<sequence>MAKERAPSFPPRGRKPSSRMASSHPPTEGRGREGGAVSQPAPPPRPRHEAGPGARAVKPRPGLVLVGEFGRAHGVRGEVRLKSFTGEPQAIKDYAPLETADGARRFVLSHVRPAAGPAGDMLVARVVGVDSRDAAEALNRVGLYIPRERLARDLAEEEFLQADLIGLAVLAEDGTRLGTLVGLHDFGAGDIIEVRAVDSPVTAMVPFSKAAVPVVSVTQGHVVVADKDLFAPPEPRDPEDDDRDGRT</sequence>
<dbReference type="AlphaFoldDB" id="A0A2V3U6F6"/>
<evidence type="ECO:0000313" key="10">
    <source>
        <dbReference type="Proteomes" id="UP000248021"/>
    </source>
</evidence>
<reference evidence="9 10" key="1">
    <citation type="submission" date="2018-05" db="EMBL/GenBank/DDBJ databases">
        <title>Genomic Encyclopedia of Type Strains, Phase IV (KMG-IV): sequencing the most valuable type-strain genomes for metagenomic binning, comparative biology and taxonomic classification.</title>
        <authorList>
            <person name="Goeker M."/>
        </authorList>
    </citation>
    <scope>NUCLEOTIDE SEQUENCE [LARGE SCALE GENOMIC DNA]</scope>
    <source>
        <strain evidence="9 10">DSM 6462</strain>
    </source>
</reference>
<comment type="function">
    <text evidence="5">An accessory protein needed during the final step in the assembly of 30S ribosomal subunit, possibly for assembly of the head region. Essential for efficient processing of 16S rRNA. May be needed both before and after RbfA during the maturation of 16S rRNA. It has affinity for free ribosomal 30S subunits but not for 70S ribosomes.</text>
</comment>